<organism evidence="3 4">
    <name type="scientific">Nocardia nova</name>
    <dbReference type="NCBI Taxonomy" id="37330"/>
    <lineage>
        <taxon>Bacteria</taxon>
        <taxon>Bacillati</taxon>
        <taxon>Actinomycetota</taxon>
        <taxon>Actinomycetes</taxon>
        <taxon>Mycobacteriales</taxon>
        <taxon>Nocardiaceae</taxon>
        <taxon>Nocardia</taxon>
    </lineage>
</organism>
<dbReference type="Pfam" id="PF02470">
    <property type="entry name" value="MlaD"/>
    <property type="match status" value="1"/>
</dbReference>
<evidence type="ECO:0000313" key="3">
    <source>
        <dbReference type="EMBL" id="PPJ23397.1"/>
    </source>
</evidence>
<accession>A0A2S5ZYQ1</accession>
<reference evidence="3 4" key="1">
    <citation type="submission" date="2018-02" db="EMBL/GenBank/DDBJ databases">
        <title>8 Nocardia nova and 1 Nocardia cyriacigeorgica strain used for evolution to TMP-SMX.</title>
        <authorList>
            <person name="Mehta H."/>
            <person name="Weng J."/>
            <person name="Shamoo Y."/>
        </authorList>
    </citation>
    <scope>NUCLEOTIDE SEQUENCE [LARGE SCALE GENOMIC DNA]</scope>
    <source>
        <strain evidence="3 4">BAA2227</strain>
    </source>
</reference>
<dbReference type="EMBL" id="PSZD01000024">
    <property type="protein sequence ID" value="PPJ23397.1"/>
    <property type="molecule type" value="Genomic_DNA"/>
</dbReference>
<feature type="chain" id="PRO_5038873677" evidence="1">
    <location>
        <begin position="18"/>
        <end position="347"/>
    </location>
</feature>
<dbReference type="InterPro" id="IPR003399">
    <property type="entry name" value="Mce/MlaD"/>
</dbReference>
<dbReference type="AlphaFoldDB" id="A0A2S5ZYQ1"/>
<evidence type="ECO:0000256" key="1">
    <source>
        <dbReference type="SAM" id="SignalP"/>
    </source>
</evidence>
<dbReference type="Proteomes" id="UP000238356">
    <property type="component" value="Unassembled WGS sequence"/>
</dbReference>
<dbReference type="PROSITE" id="PS51257">
    <property type="entry name" value="PROKAR_LIPOPROTEIN"/>
    <property type="match status" value="1"/>
</dbReference>
<evidence type="ECO:0000313" key="4">
    <source>
        <dbReference type="Proteomes" id="UP000238356"/>
    </source>
</evidence>
<feature type="domain" description="Mce/MlaD" evidence="2">
    <location>
        <begin position="36"/>
        <end position="117"/>
    </location>
</feature>
<sequence length="347" mass="35947">MRLSVSAVVVIAGSTLAGCGFDPTSIPVPGSTVSGPTYRVHIEFATALNLPAHAKVAANGRTVGSLDSVRVIDPVANHEGYVVADVDISEGVRLPASTTAQLRQSTVLGDIYIALTTPADGFGTTIPGNGLIPLERTRPPLQIEDLLSGLATFVGGGAVTQFQDIVDRMNATLPADPRETAGLSRLMGTDFTDLAANLDQVSALGRTVAVDVDSITQVRDDLAELLSKEGATQVTVATTSIARMLGVLGAIGSITQGIGWLAPIAASGDAAAEALVPLLFTSRPLDLTAPSNLNRLVSVLRDDLIPFVEHGPKVNITGVHVTDAEPSPADDQVDRILATLRMIGAVR</sequence>
<keyword evidence="4" id="KW-1185">Reference proteome</keyword>
<dbReference type="PANTHER" id="PTHR33371">
    <property type="entry name" value="INTERMEMBRANE PHOSPHOLIPID TRANSPORT SYSTEM BINDING PROTEIN MLAD-RELATED"/>
    <property type="match status" value="1"/>
</dbReference>
<dbReference type="RefSeq" id="WP_064909329.1">
    <property type="nucleotide sequence ID" value="NZ_PSYZ01000015.1"/>
</dbReference>
<comment type="caution">
    <text evidence="3">The sequence shown here is derived from an EMBL/GenBank/DDBJ whole genome shotgun (WGS) entry which is preliminary data.</text>
</comment>
<name>A0A2S5ZYQ1_9NOCA</name>
<feature type="signal peptide" evidence="1">
    <location>
        <begin position="1"/>
        <end position="17"/>
    </location>
</feature>
<dbReference type="InterPro" id="IPR052336">
    <property type="entry name" value="MlaD_Phospholipid_Transporter"/>
</dbReference>
<protein>
    <submittedName>
        <fullName evidence="3">MCE family protein</fullName>
    </submittedName>
</protein>
<keyword evidence="1" id="KW-0732">Signal</keyword>
<dbReference type="PANTHER" id="PTHR33371:SF4">
    <property type="entry name" value="INTERMEMBRANE PHOSPHOLIPID TRANSPORT SYSTEM BINDING PROTEIN MLAD"/>
    <property type="match status" value="1"/>
</dbReference>
<proteinExistence type="predicted"/>
<evidence type="ECO:0000259" key="2">
    <source>
        <dbReference type="Pfam" id="PF02470"/>
    </source>
</evidence>
<gene>
    <name evidence="3" type="ORF">C5F51_28585</name>
</gene>